<dbReference type="InterPro" id="IPR001611">
    <property type="entry name" value="Leu-rich_rpt"/>
</dbReference>
<dbReference type="Ensembl" id="ENSJHYT00000005825.1">
    <property type="protein sequence ID" value="ENSJHYP00000004729.1"/>
    <property type="gene ID" value="ENSJHYG00000003900.1"/>
</dbReference>
<evidence type="ECO:0000256" key="2">
    <source>
        <dbReference type="ARBA" id="ARBA00022729"/>
    </source>
</evidence>
<dbReference type="PANTHER" id="PTHR24373:SF370">
    <property type="entry name" value="FISH-LIPS, ISOFORM E"/>
    <property type="match status" value="1"/>
</dbReference>
<proteinExistence type="predicted"/>
<sequence>MNEIVETVSILDLNWLEGDHDKKLKLFLTNNYIRKVISFPLLEHLWLLEIGTQLVHPVTIGKRAFWNLPNLCILDLGDNKILQLHLDAFMGLPNLTVLHLFHNSLCNSILEECYFQDLRSLEELHLSTNEITKLHPYPLFYNLAALKSVNLKFNKISNFFQTNLTSFQGKHSLFFNISLICTRQLISHLCWKQMGELLSQRQLRNVELVRPSSRKFYCKWSTKGSKRIFGEHATEPFLTV</sequence>
<keyword evidence="5" id="KW-1185">Reference proteome</keyword>
<evidence type="ECO:0000256" key="3">
    <source>
        <dbReference type="ARBA" id="ARBA00022737"/>
    </source>
</evidence>
<dbReference type="PANTHER" id="PTHR24373">
    <property type="entry name" value="SLIT RELATED LEUCINE-RICH REPEAT NEURONAL PROTEIN"/>
    <property type="match status" value="1"/>
</dbReference>
<dbReference type="InterPro" id="IPR050328">
    <property type="entry name" value="Dev_Immune_Receptor"/>
</dbReference>
<protein>
    <submittedName>
        <fullName evidence="4">Uncharacterized protein</fullName>
    </submittedName>
</protein>
<keyword evidence="2" id="KW-0732">Signal</keyword>
<dbReference type="InterPro" id="IPR003591">
    <property type="entry name" value="Leu-rich_rpt_typical-subtyp"/>
</dbReference>
<name>A0A8C5ILC0_JUNHY</name>
<dbReference type="GO" id="GO:0031012">
    <property type="term" value="C:extracellular matrix"/>
    <property type="evidence" value="ECO:0007669"/>
    <property type="project" value="TreeGrafter"/>
</dbReference>
<dbReference type="InterPro" id="IPR032675">
    <property type="entry name" value="LRR_dom_sf"/>
</dbReference>
<reference evidence="4" key="2">
    <citation type="submission" date="2025-09" db="UniProtKB">
        <authorList>
            <consortium name="Ensembl"/>
        </authorList>
    </citation>
    <scope>IDENTIFICATION</scope>
</reference>
<keyword evidence="1" id="KW-0433">Leucine-rich repeat</keyword>
<dbReference type="GO" id="GO:0005615">
    <property type="term" value="C:extracellular space"/>
    <property type="evidence" value="ECO:0007669"/>
    <property type="project" value="TreeGrafter"/>
</dbReference>
<keyword evidence="3" id="KW-0677">Repeat</keyword>
<evidence type="ECO:0000313" key="4">
    <source>
        <dbReference type="Ensembl" id="ENSJHYP00000004729.1"/>
    </source>
</evidence>
<dbReference type="PROSITE" id="PS51450">
    <property type="entry name" value="LRR"/>
    <property type="match status" value="1"/>
</dbReference>
<evidence type="ECO:0000313" key="5">
    <source>
        <dbReference type="Proteomes" id="UP000694408"/>
    </source>
</evidence>
<organism evidence="4 5">
    <name type="scientific">Junco hyemalis</name>
    <name type="common">Dark-eyed junco</name>
    <dbReference type="NCBI Taxonomy" id="40217"/>
    <lineage>
        <taxon>Eukaryota</taxon>
        <taxon>Metazoa</taxon>
        <taxon>Chordata</taxon>
        <taxon>Craniata</taxon>
        <taxon>Vertebrata</taxon>
        <taxon>Euteleostomi</taxon>
        <taxon>Archelosauria</taxon>
        <taxon>Archosauria</taxon>
        <taxon>Dinosauria</taxon>
        <taxon>Saurischia</taxon>
        <taxon>Theropoda</taxon>
        <taxon>Coelurosauria</taxon>
        <taxon>Aves</taxon>
        <taxon>Neognathae</taxon>
        <taxon>Neoaves</taxon>
        <taxon>Telluraves</taxon>
        <taxon>Australaves</taxon>
        <taxon>Passeriformes</taxon>
        <taxon>Passerellidae</taxon>
        <taxon>Junco</taxon>
    </lineage>
</organism>
<dbReference type="Proteomes" id="UP000694408">
    <property type="component" value="Unplaced"/>
</dbReference>
<dbReference type="AlphaFoldDB" id="A0A8C5ILC0"/>
<dbReference type="Gene3D" id="3.80.10.10">
    <property type="entry name" value="Ribonuclease Inhibitor"/>
    <property type="match status" value="1"/>
</dbReference>
<dbReference type="SUPFAM" id="SSF52058">
    <property type="entry name" value="L domain-like"/>
    <property type="match status" value="1"/>
</dbReference>
<accession>A0A8C5ILC0</accession>
<evidence type="ECO:0000256" key="1">
    <source>
        <dbReference type="ARBA" id="ARBA00022614"/>
    </source>
</evidence>
<dbReference type="SMART" id="SM00369">
    <property type="entry name" value="LRR_TYP"/>
    <property type="match status" value="3"/>
</dbReference>
<dbReference type="Pfam" id="PF13855">
    <property type="entry name" value="LRR_8"/>
    <property type="match status" value="1"/>
</dbReference>
<reference evidence="4" key="1">
    <citation type="submission" date="2025-08" db="UniProtKB">
        <authorList>
            <consortium name="Ensembl"/>
        </authorList>
    </citation>
    <scope>IDENTIFICATION</scope>
</reference>